<dbReference type="Proteomes" id="UP001244341">
    <property type="component" value="Chromosome 1b"/>
</dbReference>
<evidence type="ECO:0000313" key="3">
    <source>
        <dbReference type="Proteomes" id="UP001244341"/>
    </source>
</evidence>
<name>A0ABY8TJ59_TETOB</name>
<proteinExistence type="predicted"/>
<feature type="compositionally biased region" description="Basic and acidic residues" evidence="1">
    <location>
        <begin position="87"/>
        <end position="96"/>
    </location>
</feature>
<gene>
    <name evidence="2" type="ORF">OEZ85_008557</name>
</gene>
<feature type="region of interest" description="Disordered" evidence="1">
    <location>
        <begin position="87"/>
        <end position="111"/>
    </location>
</feature>
<accession>A0ABY8TJ59</accession>
<dbReference type="EMBL" id="CP126208">
    <property type="protein sequence ID" value="WIA09146.1"/>
    <property type="molecule type" value="Genomic_DNA"/>
</dbReference>
<protein>
    <submittedName>
        <fullName evidence="2">Uncharacterized protein</fullName>
    </submittedName>
</protein>
<keyword evidence="3" id="KW-1185">Reference proteome</keyword>
<organism evidence="2 3">
    <name type="scientific">Tetradesmus obliquus</name>
    <name type="common">Green alga</name>
    <name type="synonym">Acutodesmus obliquus</name>
    <dbReference type="NCBI Taxonomy" id="3088"/>
    <lineage>
        <taxon>Eukaryota</taxon>
        <taxon>Viridiplantae</taxon>
        <taxon>Chlorophyta</taxon>
        <taxon>core chlorophytes</taxon>
        <taxon>Chlorophyceae</taxon>
        <taxon>CS clade</taxon>
        <taxon>Sphaeropleales</taxon>
        <taxon>Scenedesmaceae</taxon>
        <taxon>Tetradesmus</taxon>
    </lineage>
</organism>
<sequence>MHDNTRSFQALRMSEEDTAVYTAQSSAERRQHQHRVAEALKQHPEWQKVQAWKQRIKAGDPEAGAAYAGKLPHELLHHLVSDVADHVHQQEQDQPHMHHTARPAGTADAEL</sequence>
<reference evidence="2 3" key="1">
    <citation type="submission" date="2023-05" db="EMBL/GenBank/DDBJ databases">
        <title>A 100% complete, gapless, phased diploid assembly of the Scenedesmus obliquus UTEX 3031 genome.</title>
        <authorList>
            <person name="Biondi T.C."/>
            <person name="Hanschen E.R."/>
            <person name="Kwon T."/>
            <person name="Eng W."/>
            <person name="Kruse C.P.S."/>
            <person name="Koehler S.I."/>
            <person name="Kunde Y."/>
            <person name="Gleasner C.D."/>
            <person name="You Mak K.T."/>
            <person name="Polle J."/>
            <person name="Hovde B.T."/>
            <person name="Starkenburg S.R."/>
        </authorList>
    </citation>
    <scope>NUCLEOTIDE SEQUENCE [LARGE SCALE GENOMIC DNA]</scope>
    <source>
        <strain evidence="2 3">DOE0152z</strain>
    </source>
</reference>
<evidence type="ECO:0000256" key="1">
    <source>
        <dbReference type="SAM" id="MobiDB-lite"/>
    </source>
</evidence>
<evidence type="ECO:0000313" key="2">
    <source>
        <dbReference type="EMBL" id="WIA09146.1"/>
    </source>
</evidence>